<sequence>RRRRRRRRREVILSCLVMVPTSCSMKVPGLGLPCYPLSPGAVGRPRRRSRRKPSNGALRVHLDSPGGVPTAGKAQRSRRRCECFDLHKELVPYKDAWLWQKSVVEKRRSLMDGGGDHCDTLIVLQHPPVYTLGTGSLEEYLKFDAKDAPYDVFRTDRGGEVTYHGPGQLVMYPILNLRYHQMDLHWYFRALEEVIIRVLQRTFSVKASRLDGLTGVWVGNQKIAAIGIRVSRWLTYHGLALNVTSDLTPFRYIIPCGIRDREVGSLCGLLEQADKEADGALLMDVTHESMLKEFAEVFQLSVETTSIPGSVFSREKPLGLLV</sequence>
<dbReference type="Gene3D" id="3.30.930.10">
    <property type="entry name" value="Bira Bifunctional Protein, Domain 2"/>
    <property type="match status" value="1"/>
</dbReference>
<dbReference type="NCBIfam" id="TIGR00214">
    <property type="entry name" value="lipB"/>
    <property type="match status" value="1"/>
</dbReference>
<dbReference type="HAMAP" id="MF_00013">
    <property type="entry name" value="LipB"/>
    <property type="match status" value="1"/>
</dbReference>
<protein>
    <recommendedName>
        <fullName evidence="3">lipoyl(octanoyl) transferase</fullName>
        <ecNumber evidence="3">2.3.1.181</ecNumber>
    </recommendedName>
</protein>
<dbReference type="EC" id="2.3.1.181" evidence="3"/>
<comment type="similarity">
    <text evidence="2">Belongs to the LipB family.</text>
</comment>
<dbReference type="InterPro" id="IPR000544">
    <property type="entry name" value="Octanoyltransferase"/>
</dbReference>
<evidence type="ECO:0000256" key="1">
    <source>
        <dbReference type="ARBA" id="ARBA00004821"/>
    </source>
</evidence>
<reference evidence="9" key="1">
    <citation type="submission" date="2015-07" db="EMBL/GenBank/DDBJ databases">
        <title>Transcriptome Assembly of Anthurium amnicola.</title>
        <authorList>
            <person name="Suzuki J."/>
        </authorList>
    </citation>
    <scope>NUCLEOTIDE SEQUENCE</scope>
</reference>
<proteinExistence type="inferred from homology"/>
<feature type="chain" id="PRO_5008900276" description="lipoyl(octanoyl) transferase" evidence="7">
    <location>
        <begin position="25"/>
        <end position="322"/>
    </location>
</feature>
<feature type="signal peptide" evidence="7">
    <location>
        <begin position="1"/>
        <end position="24"/>
    </location>
</feature>
<evidence type="ECO:0000256" key="2">
    <source>
        <dbReference type="ARBA" id="ARBA00007907"/>
    </source>
</evidence>
<accession>A0A1D1YKX3</accession>
<dbReference type="PROSITE" id="PS51733">
    <property type="entry name" value="BPL_LPL_CATALYTIC"/>
    <property type="match status" value="1"/>
</dbReference>
<keyword evidence="4 9" id="KW-0808">Transferase</keyword>
<evidence type="ECO:0000259" key="8">
    <source>
        <dbReference type="PROSITE" id="PS51733"/>
    </source>
</evidence>
<organism evidence="9">
    <name type="scientific">Anthurium amnicola</name>
    <dbReference type="NCBI Taxonomy" id="1678845"/>
    <lineage>
        <taxon>Eukaryota</taxon>
        <taxon>Viridiplantae</taxon>
        <taxon>Streptophyta</taxon>
        <taxon>Embryophyta</taxon>
        <taxon>Tracheophyta</taxon>
        <taxon>Spermatophyta</taxon>
        <taxon>Magnoliopsida</taxon>
        <taxon>Liliopsida</taxon>
        <taxon>Araceae</taxon>
        <taxon>Pothoideae</taxon>
        <taxon>Potheae</taxon>
        <taxon>Anthurium</taxon>
    </lineage>
</organism>
<feature type="domain" description="BPL/LPL catalytic" evidence="8">
    <location>
        <begin position="115"/>
        <end position="302"/>
    </location>
</feature>
<dbReference type="InterPro" id="IPR045864">
    <property type="entry name" value="aa-tRNA-synth_II/BPL/LPL"/>
</dbReference>
<dbReference type="AlphaFoldDB" id="A0A1D1YKX3"/>
<dbReference type="InterPro" id="IPR004143">
    <property type="entry name" value="BPL_LPL_catalytic"/>
</dbReference>
<feature type="region of interest" description="Disordered" evidence="6">
    <location>
        <begin position="41"/>
        <end position="74"/>
    </location>
</feature>
<dbReference type="GO" id="GO:0033819">
    <property type="term" value="F:lipoyl(octanoyl) transferase activity"/>
    <property type="evidence" value="ECO:0007669"/>
    <property type="project" value="UniProtKB-EC"/>
</dbReference>
<dbReference type="Pfam" id="PF21948">
    <property type="entry name" value="LplA-B_cat"/>
    <property type="match status" value="1"/>
</dbReference>
<comment type="pathway">
    <text evidence="1">Protein modification; protein lipoylation via endogenous pathway; protein N(6)-(lipoyl)lysine from octanoyl-[acyl-carrier-protein]: step 1/2.</text>
</comment>
<dbReference type="CDD" id="cd16444">
    <property type="entry name" value="LipB"/>
    <property type="match status" value="1"/>
</dbReference>
<dbReference type="PANTHER" id="PTHR10993:SF7">
    <property type="entry name" value="LIPOYLTRANSFERASE 2, MITOCHONDRIAL-RELATED"/>
    <property type="match status" value="1"/>
</dbReference>
<evidence type="ECO:0000256" key="4">
    <source>
        <dbReference type="ARBA" id="ARBA00022679"/>
    </source>
</evidence>
<evidence type="ECO:0000256" key="3">
    <source>
        <dbReference type="ARBA" id="ARBA00012334"/>
    </source>
</evidence>
<dbReference type="PANTHER" id="PTHR10993">
    <property type="entry name" value="OCTANOYLTRANSFERASE"/>
    <property type="match status" value="1"/>
</dbReference>
<dbReference type="NCBIfam" id="NF010925">
    <property type="entry name" value="PRK14345.1"/>
    <property type="match status" value="1"/>
</dbReference>
<feature type="non-terminal residue" evidence="9">
    <location>
        <position position="1"/>
    </location>
</feature>
<evidence type="ECO:0000313" key="9">
    <source>
        <dbReference type="EMBL" id="JAT55301.1"/>
    </source>
</evidence>
<dbReference type="UniPathway" id="UPA00538">
    <property type="reaction ID" value="UER00592"/>
</dbReference>
<dbReference type="SUPFAM" id="SSF55681">
    <property type="entry name" value="Class II aaRS and biotin synthetases"/>
    <property type="match status" value="1"/>
</dbReference>
<evidence type="ECO:0000256" key="5">
    <source>
        <dbReference type="ARBA" id="ARBA00023315"/>
    </source>
</evidence>
<gene>
    <name evidence="9" type="primary">LIP2p_2</name>
    <name evidence="9" type="ORF">g.61726</name>
</gene>
<feature type="compositionally biased region" description="Basic residues" evidence="6">
    <location>
        <begin position="44"/>
        <end position="53"/>
    </location>
</feature>
<name>A0A1D1YKX3_9ARAE</name>
<dbReference type="EMBL" id="GDJX01012635">
    <property type="protein sequence ID" value="JAT55301.1"/>
    <property type="molecule type" value="Transcribed_RNA"/>
</dbReference>
<dbReference type="InterPro" id="IPR020605">
    <property type="entry name" value="Octanoyltransferase_CS"/>
</dbReference>
<dbReference type="GO" id="GO:0009249">
    <property type="term" value="P:protein lipoylation"/>
    <property type="evidence" value="ECO:0007669"/>
    <property type="project" value="InterPro"/>
</dbReference>
<keyword evidence="5" id="KW-0012">Acyltransferase</keyword>
<evidence type="ECO:0000256" key="7">
    <source>
        <dbReference type="SAM" id="SignalP"/>
    </source>
</evidence>
<keyword evidence="7" id="KW-0732">Signal</keyword>
<dbReference type="PROSITE" id="PS01313">
    <property type="entry name" value="LIPB"/>
    <property type="match status" value="1"/>
</dbReference>
<evidence type="ECO:0000256" key="6">
    <source>
        <dbReference type="SAM" id="MobiDB-lite"/>
    </source>
</evidence>